<evidence type="ECO:0000256" key="6">
    <source>
        <dbReference type="ARBA" id="ARBA00022801"/>
    </source>
</evidence>
<dbReference type="FunFam" id="3.30.70.270:FF:000020">
    <property type="entry name" value="Transposon Tf2-6 polyprotein-like Protein"/>
    <property type="match status" value="1"/>
</dbReference>
<keyword evidence="3" id="KW-0548">Nucleotidyltransferase</keyword>
<dbReference type="Pfam" id="PF17921">
    <property type="entry name" value="Integrase_H2C2"/>
    <property type="match status" value="1"/>
</dbReference>
<sequence>MSVWVRNSKGRLETFETLFGSLFDTPTSSPTSSIMAEERVIPPEAPRMTMYQLLHPTQSSIPSCIMFPPNAPHVEIKQGLMAILPDFRGLENENPYVHVRAFEEVIGSFYAQNVIETAKLRFFPFSLKDKAKGWLYTVKPRSIGSWGEMTQEFYKKFFPPHKTPQTGNRSGATTSGGSIFKLREEDNLSAKINLLTKEIEALKLKGSRGVNAVYREEPMEACRICQELDHTTSDCKSLPQFLNVPEEQVCAFNQYRPNNASYSNNYNPNMRNHPYLSYKSDNVLNPPPPRNNFVPSSSSSRPPLEDVLGTFMQKQSEQNQRFETMFTRMDEEVRETKNHLAKLTNALSATEKGKLPSQTQPNPNNQSVKIVSKDNHEECKTVTILRSGKAIGEEDESGTPKVKEAEPCLILTPFPQALRLPKNLDVTTEILEHLHQVKVNLPLLHIIKQMPAYAKVIKDLCTVKRKHHLKKTAFFTEQLADRSVRTPKGMVEDVLIKIENFYYPVDFIILDTEPTLHPDNGIPIILGRPFLATANALINCRNGRMKITFGSMTAELNIFNVMRQQLEDDECHYVNLVDTVVQEEFNRNCFSDPLETLLTNSVNSYDIEHDAKLTEICSLLDSSQVLEEEQVMAVNEPWRPRFEELPETEKKPMPSSEEIPQLELKPLPNGFKYAYLGPGETFPVVISAALNEEQEGKLLCVLRDHKLALGWTIADIKGISPLICTHKIYLEDDCKTSREPQRRLNPTMKDVVKNEVIKLLDAGIIYPISDSKWVSPTQVVPKKSGITVVKNANDELIPTRLVTGWRMCIDYRKLNSATRKDHFPLPFIDQILERVAGHEYYCFLDGYSSYYQIEIALEDQGKTTFTCPFGTFAFRRMPFGLCNAPATFQRCMVSIFSDMVEKFMEVFMDDLSVFGDSFDDCLNNLKLVLARCVEKGLVLNWEKCHFMVTSGIVLGHVVSSKGIEVDKAKVDLILNLPTPKTVRDVRSFLGHAGFYRRFIKDFSAISRPLCNLLLKESTFEWTESCEVAFKKLVQLLTSAPIMQAPDWSLPFEIMCDASDYAVGAVLGQRKDKKPHVIYYASRTLNSAQMNYTTTEKELLAVVFALDKFRSYLMGTSIVVFTDHAALRYLLSKKDAKARLIRWILLLQEFNLQIKDKKGVENVVADHLSRLTFEEGFIPETWTTQDRRKFFVEVRNFYWDDPYLFKYCPDQILRRCIPDNETFSVIKFCHTEACGGHFSVKKTTAKILQCGFYWPTMFKDTHNFCKRCLECQKLGRVTRRNMMPMSPILEIEVFDCWGIDFMGPFPQSFGNLYILLAVDYVSKWVEAIACKVNDHKVVLKFLREHIFSRFGMPKAVISDNGKHFCNRPFEVLVKKYGVVHRLSTSYHPQTCGQVELANREIKQILEKTVSPNRKDWSLRLTDALWAYRTAYKGPLGMSPYRLVYGKPCHLPVEMEHRAYWAIKAFNFDLKEASELRKFQMSELEELRNEAYISTRHYKERMKLFHDKKIVRKTFEPNQTVLLYDSKLHTFSGKLRTRWDGPYIVKEVFDYGAVVIEDPRDGRILKVNGQRLRPYLGEVVPAEEIMSLELPTYGDAS</sequence>
<dbReference type="Pfam" id="PF03732">
    <property type="entry name" value="Retrotrans_gag"/>
    <property type="match status" value="1"/>
</dbReference>
<evidence type="ECO:0000256" key="1">
    <source>
        <dbReference type="ARBA" id="ARBA00012493"/>
    </source>
</evidence>
<keyword evidence="6" id="KW-0378">Hydrolase</keyword>
<proteinExistence type="predicted"/>
<dbReference type="Pfam" id="PF17917">
    <property type="entry name" value="RT_RNaseH"/>
    <property type="match status" value="1"/>
</dbReference>
<dbReference type="GO" id="GO:0004519">
    <property type="term" value="F:endonuclease activity"/>
    <property type="evidence" value="ECO:0007669"/>
    <property type="project" value="UniProtKB-KW"/>
</dbReference>
<reference evidence="9" key="1">
    <citation type="submission" date="2018-02" db="EMBL/GenBank/DDBJ databases">
        <authorList>
            <person name="Cohen D.B."/>
            <person name="Kent A.D."/>
        </authorList>
    </citation>
    <scope>NUCLEOTIDE SEQUENCE</scope>
</reference>
<dbReference type="InterPro" id="IPR041588">
    <property type="entry name" value="Integrase_H2C2"/>
</dbReference>
<dbReference type="SUPFAM" id="SSF53098">
    <property type="entry name" value="Ribonuclease H-like"/>
    <property type="match status" value="1"/>
</dbReference>
<dbReference type="Gene3D" id="3.30.70.270">
    <property type="match status" value="2"/>
</dbReference>
<name>A0A2N9ECF8_FAGSY</name>
<dbReference type="Pfam" id="PF00665">
    <property type="entry name" value="rve"/>
    <property type="match status" value="1"/>
</dbReference>
<dbReference type="InterPro" id="IPR050951">
    <property type="entry name" value="Retrovirus_Pol_polyprotein"/>
</dbReference>
<dbReference type="GO" id="GO:0003676">
    <property type="term" value="F:nucleic acid binding"/>
    <property type="evidence" value="ECO:0007669"/>
    <property type="project" value="InterPro"/>
</dbReference>
<dbReference type="InterPro" id="IPR043128">
    <property type="entry name" value="Rev_trsase/Diguanyl_cyclase"/>
</dbReference>
<keyword evidence="5" id="KW-0255">Endonuclease</keyword>
<dbReference type="Gene3D" id="3.30.420.10">
    <property type="entry name" value="Ribonuclease H-like superfamily/Ribonuclease H"/>
    <property type="match status" value="1"/>
</dbReference>
<dbReference type="Pfam" id="PF00078">
    <property type="entry name" value="RVT_1"/>
    <property type="match status" value="1"/>
</dbReference>
<dbReference type="FunFam" id="3.10.20.370:FF:000001">
    <property type="entry name" value="Retrovirus-related Pol polyprotein from transposon 17.6-like protein"/>
    <property type="match status" value="1"/>
</dbReference>
<keyword evidence="2" id="KW-0808">Transferase</keyword>
<dbReference type="PROSITE" id="PS50994">
    <property type="entry name" value="INTEGRASE"/>
    <property type="match status" value="1"/>
</dbReference>
<accession>A0A2N9ECF8</accession>
<evidence type="ECO:0000313" key="9">
    <source>
        <dbReference type="EMBL" id="SPC72413.1"/>
    </source>
</evidence>
<dbReference type="CDD" id="cd01647">
    <property type="entry name" value="RT_LTR"/>
    <property type="match status" value="1"/>
</dbReference>
<dbReference type="Gene3D" id="2.40.70.10">
    <property type="entry name" value="Acid Proteases"/>
    <property type="match status" value="1"/>
</dbReference>
<protein>
    <recommendedName>
        <fullName evidence="1">RNA-directed DNA polymerase</fullName>
        <ecNumber evidence="1">2.7.7.49</ecNumber>
    </recommendedName>
</protein>
<dbReference type="Gene3D" id="1.10.340.70">
    <property type="match status" value="1"/>
</dbReference>
<evidence type="ECO:0000256" key="5">
    <source>
        <dbReference type="ARBA" id="ARBA00022759"/>
    </source>
</evidence>
<dbReference type="GO" id="GO:0015074">
    <property type="term" value="P:DNA integration"/>
    <property type="evidence" value="ECO:0007669"/>
    <property type="project" value="InterPro"/>
</dbReference>
<dbReference type="Gene3D" id="3.10.10.10">
    <property type="entry name" value="HIV Type 1 Reverse Transcriptase, subunit A, domain 1"/>
    <property type="match status" value="1"/>
</dbReference>
<evidence type="ECO:0000256" key="2">
    <source>
        <dbReference type="ARBA" id="ARBA00022679"/>
    </source>
</evidence>
<dbReference type="GO" id="GO:0016787">
    <property type="term" value="F:hydrolase activity"/>
    <property type="evidence" value="ECO:0007669"/>
    <property type="project" value="UniProtKB-KW"/>
</dbReference>
<dbReference type="InterPro" id="IPR021109">
    <property type="entry name" value="Peptidase_aspartic_dom_sf"/>
</dbReference>
<dbReference type="PANTHER" id="PTHR37984">
    <property type="entry name" value="PROTEIN CBG26694"/>
    <property type="match status" value="1"/>
</dbReference>
<dbReference type="InterPro" id="IPR043502">
    <property type="entry name" value="DNA/RNA_pol_sf"/>
</dbReference>
<dbReference type="CDD" id="cd00303">
    <property type="entry name" value="retropepsin_like"/>
    <property type="match status" value="1"/>
</dbReference>
<keyword evidence="7" id="KW-0695">RNA-directed DNA polymerase</keyword>
<dbReference type="EMBL" id="OIVN01000004">
    <property type="protein sequence ID" value="SPC72413.1"/>
    <property type="molecule type" value="Genomic_DNA"/>
</dbReference>
<evidence type="ECO:0000256" key="7">
    <source>
        <dbReference type="ARBA" id="ARBA00022918"/>
    </source>
</evidence>
<dbReference type="EC" id="2.7.7.49" evidence="1"/>
<evidence type="ECO:0000256" key="4">
    <source>
        <dbReference type="ARBA" id="ARBA00022722"/>
    </source>
</evidence>
<dbReference type="GO" id="GO:0003964">
    <property type="term" value="F:RNA-directed DNA polymerase activity"/>
    <property type="evidence" value="ECO:0007669"/>
    <property type="project" value="UniProtKB-KW"/>
</dbReference>
<feature type="domain" description="Integrase catalytic" evidence="8">
    <location>
        <begin position="1282"/>
        <end position="1446"/>
    </location>
</feature>
<dbReference type="InterPro" id="IPR041373">
    <property type="entry name" value="RT_RNaseH"/>
</dbReference>
<evidence type="ECO:0000256" key="3">
    <source>
        <dbReference type="ARBA" id="ARBA00022695"/>
    </source>
</evidence>
<dbReference type="InterPro" id="IPR000477">
    <property type="entry name" value="RT_dom"/>
</dbReference>
<dbReference type="SUPFAM" id="SSF56672">
    <property type="entry name" value="DNA/RNA polymerases"/>
    <property type="match status" value="1"/>
</dbReference>
<dbReference type="InterPro" id="IPR036397">
    <property type="entry name" value="RNaseH_sf"/>
</dbReference>
<organism evidence="9">
    <name type="scientific">Fagus sylvatica</name>
    <name type="common">Beechnut</name>
    <dbReference type="NCBI Taxonomy" id="28930"/>
    <lineage>
        <taxon>Eukaryota</taxon>
        <taxon>Viridiplantae</taxon>
        <taxon>Streptophyta</taxon>
        <taxon>Embryophyta</taxon>
        <taxon>Tracheophyta</taxon>
        <taxon>Spermatophyta</taxon>
        <taxon>Magnoliopsida</taxon>
        <taxon>eudicotyledons</taxon>
        <taxon>Gunneridae</taxon>
        <taxon>Pentapetalae</taxon>
        <taxon>rosids</taxon>
        <taxon>fabids</taxon>
        <taxon>Fagales</taxon>
        <taxon>Fagaceae</taxon>
        <taxon>Fagus</taxon>
    </lineage>
</organism>
<gene>
    <name evidence="9" type="ORF">FSB_LOCUS295</name>
</gene>
<dbReference type="InterPro" id="IPR005162">
    <property type="entry name" value="Retrotrans_gag_dom"/>
</dbReference>
<evidence type="ECO:0000259" key="8">
    <source>
        <dbReference type="PROSITE" id="PS50994"/>
    </source>
</evidence>
<dbReference type="InterPro" id="IPR012337">
    <property type="entry name" value="RNaseH-like_sf"/>
</dbReference>
<dbReference type="PANTHER" id="PTHR37984:SF5">
    <property type="entry name" value="PROTEIN NYNRIN-LIKE"/>
    <property type="match status" value="1"/>
</dbReference>
<keyword evidence="4" id="KW-0540">Nuclease</keyword>
<dbReference type="InterPro" id="IPR001584">
    <property type="entry name" value="Integrase_cat-core"/>
</dbReference>
<dbReference type="CDD" id="cd09274">
    <property type="entry name" value="RNase_HI_RT_Ty3"/>
    <property type="match status" value="1"/>
</dbReference>